<dbReference type="Proteomes" id="UP001233999">
    <property type="component" value="Unassembled WGS sequence"/>
</dbReference>
<feature type="domain" description="Nucleoside transporter/FeoB GTPase Gate" evidence="10">
    <location>
        <begin position="252"/>
        <end position="348"/>
    </location>
</feature>
<evidence type="ECO:0000256" key="3">
    <source>
        <dbReference type="ARBA" id="ARBA00022475"/>
    </source>
</evidence>
<dbReference type="GO" id="GO:0005415">
    <property type="term" value="F:nucleoside:sodium symporter activity"/>
    <property type="evidence" value="ECO:0007669"/>
    <property type="project" value="TreeGrafter"/>
</dbReference>
<feature type="transmembrane region" description="Helical" evidence="7">
    <location>
        <begin position="326"/>
        <end position="348"/>
    </location>
</feature>
<keyword evidence="3" id="KW-1003">Cell membrane</keyword>
<evidence type="ECO:0000256" key="7">
    <source>
        <dbReference type="RuleBase" id="RU362018"/>
    </source>
</evidence>
<sequence>MGDVFKSCESTEDIEITSCQQESILNQSGEENVSTTINSIKKTWISYIRTHCKTMAMMYLLHIFVASYVGLAIHFWNENGRCTIDWCNGLGMLIIILSFIYGGLIYYQIIKKYFGQFLYQNIIHPVHLWWKNQLKQRHVRFAAYSLPAGVALIFLIFDTEGHSERLKSTLGMTVILLLGFIFSRYPGKIKWQPVMWGLGIQFLLGLLIIRWSVGRFIFQCIGEKAATFLRYGNEGARFVYGHQLIDNGVFAFQALAVIFFLSFIVQILYYFGAMQWLVLKLGWVLQISMGTTVCESVHAAASIFLGMSESTLLFKPYIKDLTKSELHAIMTEGFATVAGSVLAAYISFNIEPAHLITASVMSAPAALCYSKLFYPETEQSKNRVNNMVLEQSNDNSVLDAATRGALSAIELVLGIIATIVAFVSFTAFLNGVISWLGVLVGLDDLSFEYVLSRIFIPLAWLMGVEWEQCGEVAELIGLKTVVNEFVAYQQLGKLKIAGKLSPRSEMIATYALCGFSNPGALGILVGVLATVAPMQRSAVTEIALRAWIAGSATCFLTACIAGMLTTEENLLQTISTSTNISAVQ</sequence>
<protein>
    <recommendedName>
        <fullName evidence="7">Sodium/nucleoside cotransporter</fullName>
    </recommendedName>
</protein>
<feature type="transmembrane region" description="Helical" evidence="7">
    <location>
        <begin position="283"/>
        <end position="306"/>
    </location>
</feature>
<evidence type="ECO:0000313" key="12">
    <source>
        <dbReference type="Proteomes" id="UP001233999"/>
    </source>
</evidence>
<dbReference type="AlphaFoldDB" id="A0AAD8A2E5"/>
<accession>A0AAD8A2E5</accession>
<dbReference type="PANTHER" id="PTHR10590:SF4">
    <property type="entry name" value="SOLUTE CARRIER FAMILY 28 MEMBER 3"/>
    <property type="match status" value="1"/>
</dbReference>
<evidence type="ECO:0000259" key="9">
    <source>
        <dbReference type="Pfam" id="PF07662"/>
    </source>
</evidence>
<feature type="transmembrane region" description="Helical" evidence="7">
    <location>
        <begin position="250"/>
        <end position="271"/>
    </location>
</feature>
<proteinExistence type="inferred from homology"/>
<feature type="transmembrane region" description="Helical" evidence="7">
    <location>
        <begin position="88"/>
        <end position="107"/>
    </location>
</feature>
<feature type="domain" description="Concentrative nucleoside transporter C-terminal" evidence="9">
    <location>
        <begin position="354"/>
        <end position="562"/>
    </location>
</feature>
<dbReference type="PANTHER" id="PTHR10590">
    <property type="entry name" value="SODIUM/NUCLEOSIDE COTRANSPORTER"/>
    <property type="match status" value="1"/>
</dbReference>
<dbReference type="NCBIfam" id="TIGR00804">
    <property type="entry name" value="nupC"/>
    <property type="match status" value="1"/>
</dbReference>
<dbReference type="Pfam" id="PF07670">
    <property type="entry name" value="Gate"/>
    <property type="match status" value="1"/>
</dbReference>
<reference evidence="11" key="2">
    <citation type="submission" date="2023-05" db="EMBL/GenBank/DDBJ databases">
        <authorList>
            <person name="Fouks B."/>
        </authorList>
    </citation>
    <scope>NUCLEOTIDE SEQUENCE</scope>
    <source>
        <strain evidence="11">Stay&amp;Tobe</strain>
        <tissue evidence="11">Testes</tissue>
    </source>
</reference>
<evidence type="ECO:0000256" key="5">
    <source>
        <dbReference type="ARBA" id="ARBA00022989"/>
    </source>
</evidence>
<dbReference type="InterPro" id="IPR011657">
    <property type="entry name" value="CNT_C_dom"/>
</dbReference>
<keyword evidence="5 7" id="KW-1133">Transmembrane helix</keyword>
<evidence type="ECO:0000259" key="8">
    <source>
        <dbReference type="Pfam" id="PF01773"/>
    </source>
</evidence>
<feature type="transmembrane region" description="Helical" evidence="7">
    <location>
        <begin position="507"/>
        <end position="532"/>
    </location>
</feature>
<keyword evidence="4 7" id="KW-0812">Transmembrane</keyword>
<evidence type="ECO:0000313" key="11">
    <source>
        <dbReference type="EMBL" id="KAJ9591156.1"/>
    </source>
</evidence>
<keyword evidence="12" id="KW-1185">Reference proteome</keyword>
<dbReference type="InterPro" id="IPR018270">
    <property type="entry name" value="C_nuclsd_transpt_met_bac"/>
</dbReference>
<feature type="transmembrane region" description="Helical" evidence="7">
    <location>
        <begin position="169"/>
        <end position="187"/>
    </location>
</feature>
<keyword evidence="6 7" id="KW-0472">Membrane</keyword>
<feature type="transmembrane region" description="Helical" evidence="7">
    <location>
        <begin position="194"/>
        <end position="213"/>
    </location>
</feature>
<dbReference type="InterPro" id="IPR002668">
    <property type="entry name" value="CNT_N_dom"/>
</dbReference>
<dbReference type="Pfam" id="PF07662">
    <property type="entry name" value="Nucleos_tra2_C"/>
    <property type="match status" value="1"/>
</dbReference>
<dbReference type="InterPro" id="IPR011642">
    <property type="entry name" value="Gate_dom"/>
</dbReference>
<feature type="transmembrane region" description="Helical" evidence="7">
    <location>
        <begin position="544"/>
        <end position="564"/>
    </location>
</feature>
<evidence type="ECO:0000256" key="6">
    <source>
        <dbReference type="ARBA" id="ARBA00023136"/>
    </source>
</evidence>
<feature type="domain" description="Concentrative nucleoside transporter N-terminal" evidence="8">
    <location>
        <begin position="170"/>
        <end position="242"/>
    </location>
</feature>
<feature type="transmembrane region" description="Helical" evidence="7">
    <location>
        <begin position="141"/>
        <end position="157"/>
    </location>
</feature>
<comment type="subcellular location">
    <subcellularLocation>
        <location evidence="1">Cell membrane</location>
        <topology evidence="1">Multi-pass membrane protein</topology>
    </subcellularLocation>
</comment>
<feature type="transmembrane region" description="Helical" evidence="7">
    <location>
        <begin position="411"/>
        <end position="436"/>
    </location>
</feature>
<dbReference type="EMBL" id="JASPKZ010003884">
    <property type="protein sequence ID" value="KAJ9591156.1"/>
    <property type="molecule type" value="Genomic_DNA"/>
</dbReference>
<gene>
    <name evidence="11" type="ORF">L9F63_002311</name>
</gene>
<evidence type="ECO:0000259" key="10">
    <source>
        <dbReference type="Pfam" id="PF07670"/>
    </source>
</evidence>
<evidence type="ECO:0000256" key="1">
    <source>
        <dbReference type="ARBA" id="ARBA00004651"/>
    </source>
</evidence>
<feature type="transmembrane region" description="Helical" evidence="7">
    <location>
        <begin position="56"/>
        <end position="76"/>
    </location>
</feature>
<organism evidence="11 12">
    <name type="scientific">Diploptera punctata</name>
    <name type="common">Pacific beetle cockroach</name>
    <dbReference type="NCBI Taxonomy" id="6984"/>
    <lineage>
        <taxon>Eukaryota</taxon>
        <taxon>Metazoa</taxon>
        <taxon>Ecdysozoa</taxon>
        <taxon>Arthropoda</taxon>
        <taxon>Hexapoda</taxon>
        <taxon>Insecta</taxon>
        <taxon>Pterygota</taxon>
        <taxon>Neoptera</taxon>
        <taxon>Polyneoptera</taxon>
        <taxon>Dictyoptera</taxon>
        <taxon>Blattodea</taxon>
        <taxon>Blaberoidea</taxon>
        <taxon>Blaberidae</taxon>
        <taxon>Diplopterinae</taxon>
        <taxon>Diploptera</taxon>
    </lineage>
</organism>
<comment type="caution">
    <text evidence="11">The sequence shown here is derived from an EMBL/GenBank/DDBJ whole genome shotgun (WGS) entry which is preliminary data.</text>
</comment>
<keyword evidence="7" id="KW-0813">Transport</keyword>
<evidence type="ECO:0000256" key="2">
    <source>
        <dbReference type="ARBA" id="ARBA00009033"/>
    </source>
</evidence>
<evidence type="ECO:0000256" key="4">
    <source>
        <dbReference type="ARBA" id="ARBA00022692"/>
    </source>
</evidence>
<dbReference type="InterPro" id="IPR008276">
    <property type="entry name" value="C_nuclsd_transpt"/>
</dbReference>
<dbReference type="GO" id="GO:0005886">
    <property type="term" value="C:plasma membrane"/>
    <property type="evidence" value="ECO:0007669"/>
    <property type="project" value="UniProtKB-SubCell"/>
</dbReference>
<reference evidence="11" key="1">
    <citation type="journal article" date="2023" name="IScience">
        <title>Live-bearing cockroach genome reveals convergent evolutionary mechanisms linked to viviparity in insects and beyond.</title>
        <authorList>
            <person name="Fouks B."/>
            <person name="Harrison M.C."/>
            <person name="Mikhailova A.A."/>
            <person name="Marchal E."/>
            <person name="English S."/>
            <person name="Carruthers M."/>
            <person name="Jennings E.C."/>
            <person name="Chiamaka E.L."/>
            <person name="Frigard R.A."/>
            <person name="Pippel M."/>
            <person name="Attardo G.M."/>
            <person name="Benoit J.B."/>
            <person name="Bornberg-Bauer E."/>
            <person name="Tobe S.S."/>
        </authorList>
    </citation>
    <scope>NUCLEOTIDE SEQUENCE</scope>
    <source>
        <strain evidence="11">Stay&amp;Tobe</strain>
    </source>
</reference>
<name>A0AAD8A2E5_DIPPU</name>
<comment type="similarity">
    <text evidence="2 7">Belongs to the concentrative nucleoside transporter (CNT) (TC 2.A.41) family.</text>
</comment>
<dbReference type="Pfam" id="PF01773">
    <property type="entry name" value="Nucleos_tra2_N"/>
    <property type="match status" value="1"/>
</dbReference>